<keyword evidence="2" id="KW-1185">Reference proteome</keyword>
<evidence type="ECO:0008006" key="3">
    <source>
        <dbReference type="Google" id="ProtNLM"/>
    </source>
</evidence>
<evidence type="ECO:0000313" key="1">
    <source>
        <dbReference type="EMBL" id="KJY84820.1"/>
    </source>
</evidence>
<dbReference type="EMBL" id="JXXV01000006">
    <property type="protein sequence ID" value="KJY84820.1"/>
    <property type="molecule type" value="Genomic_DNA"/>
</dbReference>
<reference evidence="1 2" key="1">
    <citation type="journal article" date="2015" name="BMC Genomics">
        <title>Genome mining reveals unlocked bioactive potential of marine Gram-negative bacteria.</title>
        <authorList>
            <person name="Machado H."/>
            <person name="Sonnenschein E.C."/>
            <person name="Melchiorsen J."/>
            <person name="Gram L."/>
        </authorList>
    </citation>
    <scope>NUCLEOTIDE SEQUENCE [LARGE SCALE GENOMIC DNA]</scope>
    <source>
        <strain evidence="1 2">S2757</strain>
    </source>
</reference>
<accession>A0A0F4NNS8</accession>
<dbReference type="AlphaFoldDB" id="A0A0F4NNS8"/>
<sequence>MDVKQLRESIVRPTLQAIGMHSLAAEQLVLGTMAQESRFEYLKQLGNGPALGLAQMEPATHDDIWLNYLNYKPVLAEKVSRLGSKANMRSFGGVESPKPIELVSNLSYAVAMCRVHYRRVPDALPSADDIEGLARYWKDHYNTHLGKGTVEEFIENFHLVQNH</sequence>
<organism evidence="1 2">
    <name type="scientific">Vibrio galatheae</name>
    <dbReference type="NCBI Taxonomy" id="579748"/>
    <lineage>
        <taxon>Bacteria</taxon>
        <taxon>Pseudomonadati</taxon>
        <taxon>Pseudomonadota</taxon>
        <taxon>Gammaproteobacteria</taxon>
        <taxon>Vibrionales</taxon>
        <taxon>Vibrionaceae</taxon>
        <taxon>Vibrio</taxon>
    </lineage>
</organism>
<comment type="caution">
    <text evidence="1">The sequence shown here is derived from an EMBL/GenBank/DDBJ whole genome shotgun (WGS) entry which is preliminary data.</text>
</comment>
<protein>
    <recommendedName>
        <fullName evidence="3">Transglycosylase SLT domain-containing protein</fullName>
    </recommendedName>
</protein>
<dbReference type="Proteomes" id="UP000033673">
    <property type="component" value="Unassembled WGS sequence"/>
</dbReference>
<dbReference type="STRING" id="579748.TW81_02170"/>
<name>A0A0F4NNS8_9VIBR</name>
<dbReference type="RefSeq" id="WP_045954088.1">
    <property type="nucleotide sequence ID" value="NZ_JXXV01000006.1"/>
</dbReference>
<proteinExistence type="predicted"/>
<evidence type="ECO:0000313" key="2">
    <source>
        <dbReference type="Proteomes" id="UP000033673"/>
    </source>
</evidence>
<dbReference type="OrthoDB" id="7355818at2"/>
<dbReference type="PATRIC" id="fig|579748.3.peg.451"/>
<gene>
    <name evidence="1" type="ORF">TW81_02170</name>
</gene>